<proteinExistence type="predicted"/>
<evidence type="ECO:0000313" key="1">
    <source>
        <dbReference type="EMBL" id="KAJ9601278.1"/>
    </source>
</evidence>
<name>A0AAD8ALG4_DIPPU</name>
<dbReference type="AntiFam" id="ANF00012">
    <property type="entry name" value="tRNA translation"/>
</dbReference>
<protein>
    <submittedName>
        <fullName evidence="1">Uncharacterized protein</fullName>
    </submittedName>
</protein>
<gene>
    <name evidence="1" type="ORF">L9F63_000573</name>
</gene>
<reference evidence="1" key="2">
    <citation type="submission" date="2023-05" db="EMBL/GenBank/DDBJ databases">
        <authorList>
            <person name="Fouks B."/>
        </authorList>
    </citation>
    <scope>NUCLEOTIDE SEQUENCE</scope>
    <source>
        <strain evidence="1">Stay&amp;Tobe</strain>
        <tissue evidence="1">Testes</tissue>
    </source>
</reference>
<accession>A0AAD8ALG4</accession>
<reference evidence="1" key="1">
    <citation type="journal article" date="2023" name="IScience">
        <title>Live-bearing cockroach genome reveals convergent evolutionary mechanisms linked to viviparity in insects and beyond.</title>
        <authorList>
            <person name="Fouks B."/>
            <person name="Harrison M.C."/>
            <person name="Mikhailova A.A."/>
            <person name="Marchal E."/>
            <person name="English S."/>
            <person name="Carruthers M."/>
            <person name="Jennings E.C."/>
            <person name="Chiamaka E.L."/>
            <person name="Frigard R.A."/>
            <person name="Pippel M."/>
            <person name="Attardo G.M."/>
            <person name="Benoit J.B."/>
            <person name="Bornberg-Bauer E."/>
            <person name="Tobe S.S."/>
        </authorList>
    </citation>
    <scope>NUCLEOTIDE SEQUENCE</scope>
    <source>
        <strain evidence="1">Stay&amp;Tobe</strain>
    </source>
</reference>
<sequence>ITYVNLLPKSGICNVYLKRKIFAQTETRTWDPWLSRPSLYQLSYQGELRSGRKFFSYIRCNSLMPNAFVNCKLWSVSHKKQIKITVHNIIIDGLKFPLGFYVTGNL</sequence>
<comment type="caution">
    <text evidence="1">The sequence shown here is derived from an EMBL/GenBank/DDBJ whole genome shotgun (WGS) entry which is preliminary data.</text>
</comment>
<dbReference type="Proteomes" id="UP001233999">
    <property type="component" value="Unassembled WGS sequence"/>
</dbReference>
<organism evidence="1 2">
    <name type="scientific">Diploptera punctata</name>
    <name type="common">Pacific beetle cockroach</name>
    <dbReference type="NCBI Taxonomy" id="6984"/>
    <lineage>
        <taxon>Eukaryota</taxon>
        <taxon>Metazoa</taxon>
        <taxon>Ecdysozoa</taxon>
        <taxon>Arthropoda</taxon>
        <taxon>Hexapoda</taxon>
        <taxon>Insecta</taxon>
        <taxon>Pterygota</taxon>
        <taxon>Neoptera</taxon>
        <taxon>Polyneoptera</taxon>
        <taxon>Dictyoptera</taxon>
        <taxon>Blattodea</taxon>
        <taxon>Blaberoidea</taxon>
        <taxon>Blaberidae</taxon>
        <taxon>Diplopterinae</taxon>
        <taxon>Diploptera</taxon>
    </lineage>
</organism>
<evidence type="ECO:0000313" key="2">
    <source>
        <dbReference type="Proteomes" id="UP001233999"/>
    </source>
</evidence>
<keyword evidence="2" id="KW-1185">Reference proteome</keyword>
<dbReference type="EMBL" id="JASPKZ010000024">
    <property type="protein sequence ID" value="KAJ9601278.1"/>
    <property type="molecule type" value="Genomic_DNA"/>
</dbReference>
<feature type="non-terminal residue" evidence="1">
    <location>
        <position position="1"/>
    </location>
</feature>
<feature type="non-terminal residue" evidence="1">
    <location>
        <position position="106"/>
    </location>
</feature>
<dbReference type="AlphaFoldDB" id="A0AAD8ALG4"/>